<organism evidence="7 8">
    <name type="scientific">Artemisia annua</name>
    <name type="common">Sweet wormwood</name>
    <dbReference type="NCBI Taxonomy" id="35608"/>
    <lineage>
        <taxon>Eukaryota</taxon>
        <taxon>Viridiplantae</taxon>
        <taxon>Streptophyta</taxon>
        <taxon>Embryophyta</taxon>
        <taxon>Tracheophyta</taxon>
        <taxon>Spermatophyta</taxon>
        <taxon>Magnoliopsida</taxon>
        <taxon>eudicotyledons</taxon>
        <taxon>Gunneridae</taxon>
        <taxon>Pentapetalae</taxon>
        <taxon>asterids</taxon>
        <taxon>campanulids</taxon>
        <taxon>Asterales</taxon>
        <taxon>Asteraceae</taxon>
        <taxon>Asteroideae</taxon>
        <taxon>Anthemideae</taxon>
        <taxon>Artemisiinae</taxon>
        <taxon>Artemisia</taxon>
    </lineage>
</organism>
<dbReference type="PANTHER" id="PTHR31042">
    <property type="entry name" value="CORE-2/I-BRANCHING BETA-1,6-N-ACETYLGLUCOSAMINYLTRANSFERASE FAMILY PROTEIN-RELATED"/>
    <property type="match status" value="1"/>
</dbReference>
<protein>
    <submittedName>
        <fullName evidence="7">Core-2/I-branching beta-1,6-N-acetylglucosaminyltransferase family protein</fullName>
    </submittedName>
</protein>
<keyword evidence="8" id="KW-1185">Reference proteome</keyword>
<comment type="caution">
    <text evidence="7">The sequence shown here is derived from an EMBL/GenBank/DDBJ whole genome shotgun (WGS) entry which is preliminary data.</text>
</comment>
<evidence type="ECO:0000256" key="4">
    <source>
        <dbReference type="ARBA" id="ARBA00023136"/>
    </source>
</evidence>
<dbReference type="InterPro" id="IPR003406">
    <property type="entry name" value="Glyco_trans_14"/>
</dbReference>
<dbReference type="GO" id="GO:0016020">
    <property type="term" value="C:membrane"/>
    <property type="evidence" value="ECO:0007669"/>
    <property type="project" value="UniProtKB-SubCell"/>
</dbReference>
<evidence type="ECO:0000256" key="2">
    <source>
        <dbReference type="ARBA" id="ARBA00022676"/>
    </source>
</evidence>
<evidence type="ECO:0000313" key="8">
    <source>
        <dbReference type="Proteomes" id="UP000245207"/>
    </source>
</evidence>
<keyword evidence="6" id="KW-1133">Transmembrane helix</keyword>
<dbReference type="OrthoDB" id="191334at2759"/>
<proteinExistence type="predicted"/>
<dbReference type="AlphaFoldDB" id="A0A2U1PBY2"/>
<keyword evidence="6" id="KW-0812">Transmembrane</keyword>
<accession>A0A2U1PBY2</accession>
<reference evidence="7 8" key="1">
    <citation type="journal article" date="2018" name="Mol. Plant">
        <title>The genome of Artemisia annua provides insight into the evolution of Asteraceae family and artemisinin biosynthesis.</title>
        <authorList>
            <person name="Shen Q."/>
            <person name="Zhang L."/>
            <person name="Liao Z."/>
            <person name="Wang S."/>
            <person name="Yan T."/>
            <person name="Shi P."/>
            <person name="Liu M."/>
            <person name="Fu X."/>
            <person name="Pan Q."/>
            <person name="Wang Y."/>
            <person name="Lv Z."/>
            <person name="Lu X."/>
            <person name="Zhang F."/>
            <person name="Jiang W."/>
            <person name="Ma Y."/>
            <person name="Chen M."/>
            <person name="Hao X."/>
            <person name="Li L."/>
            <person name="Tang Y."/>
            <person name="Lv G."/>
            <person name="Zhou Y."/>
            <person name="Sun X."/>
            <person name="Brodelius P.E."/>
            <person name="Rose J.K.C."/>
            <person name="Tang K."/>
        </authorList>
    </citation>
    <scope>NUCLEOTIDE SEQUENCE [LARGE SCALE GENOMIC DNA]</scope>
    <source>
        <strain evidence="8">cv. Huhao1</strain>
        <tissue evidence="7">Leaf</tissue>
    </source>
</reference>
<dbReference type="InterPro" id="IPR044174">
    <property type="entry name" value="BC10-like"/>
</dbReference>
<dbReference type="GO" id="GO:0016757">
    <property type="term" value="F:glycosyltransferase activity"/>
    <property type="evidence" value="ECO:0007669"/>
    <property type="project" value="UniProtKB-KW"/>
</dbReference>
<sequence length="388" mass="45347">MKNNQNTIVSPTKILNTPLQLSNLLSLTIFFAFGLCFGILLTFQLKNISLNLRFNEFSLTMPTTTAINTSLPVPEEKGLEDFLHPIKIMHDMNDQELIWRASMVPKVQNYPYNRVPKVAFMFLTRGPVLLSPLWERFFKGYDGLFTIYVHCSDLSYNLTESEHSVFHGRRIPSKEVQWGKVNMIEAERRLLANALLDYSNQRFVLLSEACIPLFNFSTIYSYIINSSQNFVESYDLMGPVGRGRYNRKMYPTIKLHEWRKGSQWFEMDRDLALEVISDAKYFPVFQKYCNGSCYADEHYLPTFVTKKIGLKNSRRTLTYVDWSKGGPHPARYTRNDVTTQFLEKLRNHNHCEYNGRKNQTCHLFARKFTPHALDRLLRLAPKLMQFDP</sequence>
<dbReference type="Pfam" id="PF02485">
    <property type="entry name" value="Branch"/>
    <property type="match status" value="1"/>
</dbReference>
<dbReference type="PANTHER" id="PTHR31042:SF111">
    <property type="entry name" value="CORE-2_I-BRANCHING BETA-1,6-N-ACETYLGLUCOSAMINYLTRANSFERASE FAMILY PROTEIN"/>
    <property type="match status" value="1"/>
</dbReference>
<feature type="transmembrane region" description="Helical" evidence="6">
    <location>
        <begin position="24"/>
        <end position="43"/>
    </location>
</feature>
<keyword evidence="5" id="KW-0325">Glycoprotein</keyword>
<dbReference type="EMBL" id="PKPP01001369">
    <property type="protein sequence ID" value="PWA83264.1"/>
    <property type="molecule type" value="Genomic_DNA"/>
</dbReference>
<evidence type="ECO:0000256" key="6">
    <source>
        <dbReference type="SAM" id="Phobius"/>
    </source>
</evidence>
<comment type="subcellular location">
    <subcellularLocation>
        <location evidence="1">Membrane</location>
        <topology evidence="1">Single-pass type II membrane protein</topology>
    </subcellularLocation>
</comment>
<dbReference type="STRING" id="35608.A0A2U1PBY2"/>
<dbReference type="Proteomes" id="UP000245207">
    <property type="component" value="Unassembled WGS sequence"/>
</dbReference>
<keyword evidence="3 7" id="KW-0808">Transferase</keyword>
<gene>
    <name evidence="7" type="ORF">CTI12_AA169960</name>
</gene>
<keyword evidence="4 6" id="KW-0472">Membrane</keyword>
<evidence type="ECO:0000256" key="3">
    <source>
        <dbReference type="ARBA" id="ARBA00022679"/>
    </source>
</evidence>
<name>A0A2U1PBY2_ARTAN</name>
<evidence type="ECO:0000313" key="7">
    <source>
        <dbReference type="EMBL" id="PWA83264.1"/>
    </source>
</evidence>
<keyword evidence="2 7" id="KW-0328">Glycosyltransferase</keyword>
<evidence type="ECO:0000256" key="1">
    <source>
        <dbReference type="ARBA" id="ARBA00004606"/>
    </source>
</evidence>
<evidence type="ECO:0000256" key="5">
    <source>
        <dbReference type="ARBA" id="ARBA00023180"/>
    </source>
</evidence>